<protein>
    <submittedName>
        <fullName evidence="1">Uncharacterized protein</fullName>
    </submittedName>
</protein>
<dbReference type="EMBL" id="MN739042">
    <property type="protein sequence ID" value="QHS85318.1"/>
    <property type="molecule type" value="Genomic_DNA"/>
</dbReference>
<evidence type="ECO:0000313" key="1">
    <source>
        <dbReference type="EMBL" id="QHS85318.1"/>
    </source>
</evidence>
<dbReference type="AlphaFoldDB" id="A0A6C0B1C3"/>
<sequence length="53" mass="6381">MTVQEYFANMKQQLKTVNKEKCNMFIFASKLLTIIRMCKIIQYSYEKLTKIIL</sequence>
<proteinExistence type="predicted"/>
<accession>A0A6C0B1C3</accession>
<organism evidence="1">
    <name type="scientific">viral metagenome</name>
    <dbReference type="NCBI Taxonomy" id="1070528"/>
    <lineage>
        <taxon>unclassified sequences</taxon>
        <taxon>metagenomes</taxon>
        <taxon>organismal metagenomes</taxon>
    </lineage>
</organism>
<name>A0A6C0B1C3_9ZZZZ</name>
<reference evidence="1" key="1">
    <citation type="journal article" date="2020" name="Nature">
        <title>Giant virus diversity and host interactions through global metagenomics.</title>
        <authorList>
            <person name="Schulz F."/>
            <person name="Roux S."/>
            <person name="Paez-Espino D."/>
            <person name="Jungbluth S."/>
            <person name="Walsh D.A."/>
            <person name="Denef V.J."/>
            <person name="McMahon K.D."/>
            <person name="Konstantinidis K.T."/>
            <person name="Eloe-Fadrosh E.A."/>
            <person name="Kyrpides N.C."/>
            <person name="Woyke T."/>
        </authorList>
    </citation>
    <scope>NUCLEOTIDE SEQUENCE</scope>
    <source>
        <strain evidence="1">GVMAG-M-3300009182-78</strain>
    </source>
</reference>